<organism evidence="1 2">
    <name type="scientific">Phytophthora aleatoria</name>
    <dbReference type="NCBI Taxonomy" id="2496075"/>
    <lineage>
        <taxon>Eukaryota</taxon>
        <taxon>Sar</taxon>
        <taxon>Stramenopiles</taxon>
        <taxon>Oomycota</taxon>
        <taxon>Peronosporomycetes</taxon>
        <taxon>Peronosporales</taxon>
        <taxon>Peronosporaceae</taxon>
        <taxon>Phytophthora</taxon>
    </lineage>
</organism>
<keyword evidence="2" id="KW-1185">Reference proteome</keyword>
<dbReference type="PANTHER" id="PTHR46586">
    <property type="entry name" value="ANKYRIN REPEAT-CONTAINING PROTEIN"/>
    <property type="match status" value="1"/>
</dbReference>
<dbReference type="PANTHER" id="PTHR46586:SF3">
    <property type="entry name" value="ANKYRIN REPEAT-CONTAINING PROTEIN"/>
    <property type="match status" value="1"/>
</dbReference>
<dbReference type="Proteomes" id="UP000709295">
    <property type="component" value="Unassembled WGS sequence"/>
</dbReference>
<accession>A0A8J5MEF0</accession>
<reference evidence="1" key="1">
    <citation type="submission" date="2021-01" db="EMBL/GenBank/DDBJ databases">
        <title>Phytophthora aleatoria, a newly-described species from Pinus radiata is distinct from Phytophthora cactorum isolates based on comparative genomics.</title>
        <authorList>
            <person name="Mcdougal R."/>
            <person name="Panda P."/>
            <person name="Williams N."/>
            <person name="Studholme D.J."/>
        </authorList>
    </citation>
    <scope>NUCLEOTIDE SEQUENCE</scope>
    <source>
        <strain evidence="1">NZFS 4037</strain>
    </source>
</reference>
<sequence>MRVNVSMKHPGEHSACDYCLRQRKRLKHATLPRSLCALPHVMKRIDLFAMSLEDAAVEAAATNDIDRLRSILDHIKINEYRDDVGRDGTDVAAAKGYTEIIKLIYRWWVKDSYAPTELCKLALTNAVNGGHLEAVRALLSNWHWVELVNSRWGDDDIEHPYNFDLLEALEAAVTKGEYNISRGICEHNKIPGKMFLWAAEHDDLDVFDDVYYFHHLDDMDNLYRAMLVAVSRGCLDIVKFVIDKCGAELLDYVYGDDSSPCPLVTAIKHSQREVMEYLYAHDTGCEDDTHAVAFCAAAAYGPLEMVKMIYDNDNEKL</sequence>
<name>A0A8J5MEF0_9STRA</name>
<gene>
    <name evidence="1" type="ORF">JG688_00012291</name>
</gene>
<evidence type="ECO:0000313" key="1">
    <source>
        <dbReference type="EMBL" id="KAG6954554.1"/>
    </source>
</evidence>
<dbReference type="EMBL" id="JAENGY010000935">
    <property type="protein sequence ID" value="KAG6954554.1"/>
    <property type="molecule type" value="Genomic_DNA"/>
</dbReference>
<comment type="caution">
    <text evidence="1">The sequence shown here is derived from an EMBL/GenBank/DDBJ whole genome shotgun (WGS) entry which is preliminary data.</text>
</comment>
<protein>
    <recommendedName>
        <fullName evidence="3">Ankyrin repeat protein</fullName>
    </recommendedName>
</protein>
<dbReference type="AlphaFoldDB" id="A0A8J5MEF0"/>
<dbReference type="InterPro" id="IPR052050">
    <property type="entry name" value="SecEffector_AnkRepeat"/>
</dbReference>
<proteinExistence type="predicted"/>
<evidence type="ECO:0000313" key="2">
    <source>
        <dbReference type="Proteomes" id="UP000709295"/>
    </source>
</evidence>
<evidence type="ECO:0008006" key="3">
    <source>
        <dbReference type="Google" id="ProtNLM"/>
    </source>
</evidence>